<dbReference type="PANTHER" id="PTHR11782:SF83">
    <property type="entry name" value="GUANOSINE-DIPHOSPHATASE"/>
    <property type="match status" value="1"/>
</dbReference>
<evidence type="ECO:0000256" key="3">
    <source>
        <dbReference type="SAM" id="MobiDB-lite"/>
    </source>
</evidence>
<evidence type="ECO:0000313" key="4">
    <source>
        <dbReference type="Proteomes" id="UP001652660"/>
    </source>
</evidence>
<gene>
    <name evidence="5" type="primary">LOC140014703</name>
</gene>
<evidence type="ECO:0000313" key="5">
    <source>
        <dbReference type="RefSeq" id="XP_071921902.1"/>
    </source>
</evidence>
<feature type="region of interest" description="Disordered" evidence="3">
    <location>
        <begin position="1"/>
        <end position="22"/>
    </location>
</feature>
<dbReference type="Gene3D" id="3.30.420.150">
    <property type="entry name" value="Exopolyphosphatase. Domain 2"/>
    <property type="match status" value="2"/>
</dbReference>
<dbReference type="PANTHER" id="PTHR11782">
    <property type="entry name" value="ADENOSINE/GUANOSINE DIPHOSPHATASE"/>
    <property type="match status" value="1"/>
</dbReference>
<protein>
    <submittedName>
        <fullName evidence="5">Apyrase 1-like</fullName>
    </submittedName>
</protein>
<keyword evidence="4" id="KW-1185">Reference proteome</keyword>
<dbReference type="InterPro" id="IPR000407">
    <property type="entry name" value="GDA1_CD39_NTPase"/>
</dbReference>
<keyword evidence="2" id="KW-0378">Hydrolase</keyword>
<accession>A0ABM4VQT7</accession>
<dbReference type="Proteomes" id="UP001652660">
    <property type="component" value="Chromosome 9e"/>
</dbReference>
<evidence type="ECO:0000256" key="1">
    <source>
        <dbReference type="ARBA" id="ARBA00009283"/>
    </source>
</evidence>
<organism evidence="4 5">
    <name type="scientific">Coffea arabica</name>
    <name type="common">Arabian coffee</name>
    <dbReference type="NCBI Taxonomy" id="13443"/>
    <lineage>
        <taxon>Eukaryota</taxon>
        <taxon>Viridiplantae</taxon>
        <taxon>Streptophyta</taxon>
        <taxon>Embryophyta</taxon>
        <taxon>Tracheophyta</taxon>
        <taxon>Spermatophyta</taxon>
        <taxon>Magnoliopsida</taxon>
        <taxon>eudicotyledons</taxon>
        <taxon>Gunneridae</taxon>
        <taxon>Pentapetalae</taxon>
        <taxon>asterids</taxon>
        <taxon>lamiids</taxon>
        <taxon>Gentianales</taxon>
        <taxon>Rubiaceae</taxon>
        <taxon>Ixoroideae</taxon>
        <taxon>Gardenieae complex</taxon>
        <taxon>Bertiereae - Coffeeae clade</taxon>
        <taxon>Coffeeae</taxon>
        <taxon>Coffea</taxon>
    </lineage>
</organism>
<reference evidence="5" key="1">
    <citation type="submission" date="2025-08" db="UniProtKB">
        <authorList>
            <consortium name="RefSeq"/>
        </authorList>
    </citation>
    <scope>IDENTIFICATION</scope>
    <source>
        <tissue evidence="5">Leaves</tissue>
    </source>
</reference>
<proteinExistence type="inferred from homology"/>
<dbReference type="Pfam" id="PF01150">
    <property type="entry name" value="GDA1_CD39"/>
    <property type="match status" value="1"/>
</dbReference>
<dbReference type="GeneID" id="140014703"/>
<sequence>MTATPGAGSGFAGPDDQRRRQCRRHSTEFGAVSDAYRLCTSVSTSPSAMTRFQGSLADSPLTFASLLIRSFLKNEGSFYYEVDDVAIVDRTQESVYKWITTNYLLGSLGKNCSSSVGVIDLGEEAVQMVYAMSNTNALNAPRTSVGDNVDVLEKYLNGRRYHHYTKRCIPLMFHDVFPVFFFPFCEKYGILSLGLIDRNADAAVIRATDYANEADRACRTKMRDAKSKYRLEDPNLPYICMDLVYLYTILINQDSGKMLQFTGLDPWQEIKLLHQITYQDWLAGPTWPLGYAIDVASSITESQMTA</sequence>
<dbReference type="Gene3D" id="3.30.420.40">
    <property type="match status" value="1"/>
</dbReference>
<evidence type="ECO:0000256" key="2">
    <source>
        <dbReference type="ARBA" id="ARBA00022801"/>
    </source>
</evidence>
<comment type="similarity">
    <text evidence="1">Belongs to the GDA1/CD39 NTPase family.</text>
</comment>
<name>A0ABM4VQT7_COFAR</name>
<dbReference type="RefSeq" id="XP_071921902.1">
    <property type="nucleotide sequence ID" value="XM_072065801.1"/>
</dbReference>